<protein>
    <submittedName>
        <fullName evidence="1">Uncharacterized protein</fullName>
    </submittedName>
</protein>
<evidence type="ECO:0000313" key="1">
    <source>
        <dbReference type="EMBL" id="KAE9396099.1"/>
    </source>
</evidence>
<gene>
    <name evidence="1" type="ORF">BT96DRAFT_997022</name>
</gene>
<accession>A0A6A4HCN9</accession>
<evidence type="ECO:0000313" key="2">
    <source>
        <dbReference type="Proteomes" id="UP000799118"/>
    </source>
</evidence>
<sequence>MAKASTVELKKREQDQTRRWQVNLEKFTRWGNLVAGDWKGSSAPAAGLDEHSELGSVRDIEVEWPTKRIRHSVYLANLAQSAECSNAAVMADIILGI</sequence>
<dbReference type="AlphaFoldDB" id="A0A6A4HCN9"/>
<dbReference type="EMBL" id="ML769519">
    <property type="protein sequence ID" value="KAE9396099.1"/>
    <property type="molecule type" value="Genomic_DNA"/>
</dbReference>
<keyword evidence="2" id="KW-1185">Reference proteome</keyword>
<organism evidence="1 2">
    <name type="scientific">Gymnopus androsaceus JB14</name>
    <dbReference type="NCBI Taxonomy" id="1447944"/>
    <lineage>
        <taxon>Eukaryota</taxon>
        <taxon>Fungi</taxon>
        <taxon>Dikarya</taxon>
        <taxon>Basidiomycota</taxon>
        <taxon>Agaricomycotina</taxon>
        <taxon>Agaricomycetes</taxon>
        <taxon>Agaricomycetidae</taxon>
        <taxon>Agaricales</taxon>
        <taxon>Marasmiineae</taxon>
        <taxon>Omphalotaceae</taxon>
        <taxon>Gymnopus</taxon>
    </lineage>
</organism>
<reference evidence="1" key="1">
    <citation type="journal article" date="2019" name="Environ. Microbiol.">
        <title>Fungal ecological strategies reflected in gene transcription - a case study of two litter decomposers.</title>
        <authorList>
            <person name="Barbi F."/>
            <person name="Kohler A."/>
            <person name="Barry K."/>
            <person name="Baskaran P."/>
            <person name="Daum C."/>
            <person name="Fauchery L."/>
            <person name="Ihrmark K."/>
            <person name="Kuo A."/>
            <person name="LaButti K."/>
            <person name="Lipzen A."/>
            <person name="Morin E."/>
            <person name="Grigoriev I.V."/>
            <person name="Henrissat B."/>
            <person name="Lindahl B."/>
            <person name="Martin F."/>
        </authorList>
    </citation>
    <scope>NUCLEOTIDE SEQUENCE</scope>
    <source>
        <strain evidence="1">JB14</strain>
    </source>
</reference>
<name>A0A6A4HCN9_9AGAR</name>
<proteinExistence type="predicted"/>
<dbReference type="Proteomes" id="UP000799118">
    <property type="component" value="Unassembled WGS sequence"/>
</dbReference>